<sequence>MIKVEAPAEYHGLGECLSSKRKNAAEDGSSHKVARKLGALFESDIPDVPNLVQAYGQRASGIALMQGVTSKNSSSYGAFSDYAGVDGTTIWATATSGRNVVTIHLLACMLARIWKQQQAVSVWVELVEQRKEVLRNRISQSAFHLSEAVASRIEFHRSELADWDASARAWLRSADDAKKLQQTQLRLIIDNLSLPVSVSQNVLTAVVASWSKALRALDSLIQGQPLRIQSGDVLLGLSASHLYPDMSVQDNESRFIHQSDPLIKRGGIVTLGLSPGNTVDESGIYWSLPLAYMRYYGDPIETKVHSGLSESQLTFSQFLCVILGAVLGNWKLPTEHLDAAMKVMATIQEDLNVILRKERRNWVEDASWLRVLAQDAKFYLDADGVEKKQLYRLIRYGQRRCANLLCPNNGSPPPFFGLLAMERLIPTLDPIYGAIRRENNASKENPLTDPRIKFLRQWVLAKFDEDFLQDALIEYIDAFHDKLHYMFVLPHKKKRKYGQVESLADMITWDLDFDTYERAQQSGLDKYAQAYSPIGRESLHIMERRLVFLPLGRKTALENHEEYEEFELLCGVPHNVAVYVPRTKLNIATRSKLDKIGVCDTPFLLDSGCITGTQLASLLADSVWIWTYRSQFAQYFQSLDFLASLNQIYSAIPGAHIDIGATSRPLHTLDFASVLAEGTKHGKTLSLVTLFSCIAYFETGYLRLSPQFLTGALALSSFESLYVSSILLNDPADAKPKVPIKRIIGNIGRPGTSILVPAANPRILRVDADSWKVVAHEKFDGKMLDSFSATSLHLSLTGYEVAVDLGHRGARDRDAQIVEATISLHDRGKWIADLDVMKTESRRTLDLPGCSHEPEARLDASQTQNLVSVDNWTELLDRPHGTCIVRCQGNMMARLAAAALCLQRSYDFRILSPQACWSCIALPRFVNAEVLSEGDIRDDSESQGDIGIDCSETDSDSRSIDLHCDGMVFIA</sequence>
<proteinExistence type="predicted"/>
<keyword evidence="2" id="KW-1185">Reference proteome</keyword>
<evidence type="ECO:0000313" key="2">
    <source>
        <dbReference type="Proteomes" id="UP000799324"/>
    </source>
</evidence>
<gene>
    <name evidence="1" type="ORF">K491DRAFT_626902</name>
</gene>
<evidence type="ECO:0000313" key="1">
    <source>
        <dbReference type="EMBL" id="KAF2657230.1"/>
    </source>
</evidence>
<dbReference type="EMBL" id="MU004327">
    <property type="protein sequence ID" value="KAF2657230.1"/>
    <property type="molecule type" value="Genomic_DNA"/>
</dbReference>
<reference evidence="1" key="1">
    <citation type="journal article" date="2020" name="Stud. Mycol.">
        <title>101 Dothideomycetes genomes: a test case for predicting lifestyles and emergence of pathogens.</title>
        <authorList>
            <person name="Haridas S."/>
            <person name="Albert R."/>
            <person name="Binder M."/>
            <person name="Bloem J."/>
            <person name="Labutti K."/>
            <person name="Salamov A."/>
            <person name="Andreopoulos B."/>
            <person name="Baker S."/>
            <person name="Barry K."/>
            <person name="Bills G."/>
            <person name="Bluhm B."/>
            <person name="Cannon C."/>
            <person name="Castanera R."/>
            <person name="Culley D."/>
            <person name="Daum C."/>
            <person name="Ezra D."/>
            <person name="Gonzalez J."/>
            <person name="Henrissat B."/>
            <person name="Kuo A."/>
            <person name="Liang C."/>
            <person name="Lipzen A."/>
            <person name="Lutzoni F."/>
            <person name="Magnuson J."/>
            <person name="Mondo S."/>
            <person name="Nolan M."/>
            <person name="Ohm R."/>
            <person name="Pangilinan J."/>
            <person name="Park H.-J."/>
            <person name="Ramirez L."/>
            <person name="Alfaro M."/>
            <person name="Sun H."/>
            <person name="Tritt A."/>
            <person name="Yoshinaga Y."/>
            <person name="Zwiers L.-H."/>
            <person name="Turgeon B."/>
            <person name="Goodwin S."/>
            <person name="Spatafora J."/>
            <person name="Crous P."/>
            <person name="Grigoriev I."/>
        </authorList>
    </citation>
    <scope>NUCLEOTIDE SEQUENCE</scope>
    <source>
        <strain evidence="1">CBS 122681</strain>
    </source>
</reference>
<dbReference type="Proteomes" id="UP000799324">
    <property type="component" value="Unassembled WGS sequence"/>
</dbReference>
<organism evidence="1 2">
    <name type="scientific">Lophiostoma macrostomum CBS 122681</name>
    <dbReference type="NCBI Taxonomy" id="1314788"/>
    <lineage>
        <taxon>Eukaryota</taxon>
        <taxon>Fungi</taxon>
        <taxon>Dikarya</taxon>
        <taxon>Ascomycota</taxon>
        <taxon>Pezizomycotina</taxon>
        <taxon>Dothideomycetes</taxon>
        <taxon>Pleosporomycetidae</taxon>
        <taxon>Pleosporales</taxon>
        <taxon>Lophiostomataceae</taxon>
        <taxon>Lophiostoma</taxon>
    </lineage>
</organism>
<name>A0A6A6TBR0_9PLEO</name>
<dbReference type="OrthoDB" id="5354164at2759"/>
<protein>
    <submittedName>
        <fullName evidence="1">Uncharacterized protein</fullName>
    </submittedName>
</protein>
<accession>A0A6A6TBR0</accession>
<dbReference type="AlphaFoldDB" id="A0A6A6TBR0"/>